<sequence length="244" mass="28191">MPSDQRRQFHSMFKYLANCRIMHRNAAVLTVMCILLCLTFNYTFPLHREGTKWFMDAYNNHSRICGKTEHQNIAERTKKMASNIENALRRFKDSTQDISKNLQAHLNTVKNALSEEDLRQYEQLVIMKKYPYLDLKEIELKYSPSDKNARQSAKYETGNNYAGDPSICEPMEEAPNVEITNRGLTGFAIPAKIVKATKLLENKLKLNNIEDSAVNHNLKLATNLPDVLGSLRDDIVYYEEKKIK</sequence>
<dbReference type="KEGG" id="tnl:113505910"/>
<reference evidence="2" key="1">
    <citation type="submission" date="2025-08" db="UniProtKB">
        <authorList>
            <consortium name="RefSeq"/>
        </authorList>
    </citation>
    <scope>IDENTIFICATION</scope>
</reference>
<gene>
    <name evidence="2" type="primary">LOC113505910</name>
</gene>
<dbReference type="Proteomes" id="UP000322000">
    <property type="component" value="Chromosome 27"/>
</dbReference>
<dbReference type="InParanoid" id="A0A7E5WVM1"/>
<dbReference type="GeneID" id="113505910"/>
<organism evidence="1 2">
    <name type="scientific">Trichoplusia ni</name>
    <name type="common">Cabbage looper</name>
    <dbReference type="NCBI Taxonomy" id="7111"/>
    <lineage>
        <taxon>Eukaryota</taxon>
        <taxon>Metazoa</taxon>
        <taxon>Ecdysozoa</taxon>
        <taxon>Arthropoda</taxon>
        <taxon>Hexapoda</taxon>
        <taxon>Insecta</taxon>
        <taxon>Pterygota</taxon>
        <taxon>Neoptera</taxon>
        <taxon>Endopterygota</taxon>
        <taxon>Lepidoptera</taxon>
        <taxon>Glossata</taxon>
        <taxon>Ditrysia</taxon>
        <taxon>Noctuoidea</taxon>
        <taxon>Noctuidae</taxon>
        <taxon>Plusiinae</taxon>
        <taxon>Trichoplusia</taxon>
    </lineage>
</organism>
<dbReference type="AlphaFoldDB" id="A0A7E5WVM1"/>
<evidence type="ECO:0000313" key="2">
    <source>
        <dbReference type="RefSeq" id="XP_026744584.1"/>
    </source>
</evidence>
<dbReference type="RefSeq" id="XP_026744584.1">
    <property type="nucleotide sequence ID" value="XM_026888783.1"/>
</dbReference>
<accession>A0A7E5WVM1</accession>
<protein>
    <submittedName>
        <fullName evidence="2">Uncharacterized protein LOC113505910</fullName>
    </submittedName>
</protein>
<proteinExistence type="predicted"/>
<keyword evidence="1" id="KW-1185">Reference proteome</keyword>
<name>A0A7E5WVM1_TRINI</name>
<evidence type="ECO:0000313" key="1">
    <source>
        <dbReference type="Proteomes" id="UP000322000"/>
    </source>
</evidence>
<dbReference type="OrthoDB" id="7469563at2759"/>